<dbReference type="AlphaFoldDB" id="A0A1Q9ESQ6"/>
<dbReference type="Proteomes" id="UP000186817">
    <property type="component" value="Unassembled WGS sequence"/>
</dbReference>
<dbReference type="OrthoDB" id="429742at2759"/>
<feature type="region of interest" description="Disordered" evidence="1">
    <location>
        <begin position="135"/>
        <end position="158"/>
    </location>
</feature>
<proteinExistence type="predicted"/>
<evidence type="ECO:0000313" key="2">
    <source>
        <dbReference type="EMBL" id="OLQ10456.1"/>
    </source>
</evidence>
<accession>A0A1Q9ESQ6</accession>
<dbReference type="EMBL" id="LSRX01000078">
    <property type="protein sequence ID" value="OLQ10456.1"/>
    <property type="molecule type" value="Genomic_DNA"/>
</dbReference>
<protein>
    <submittedName>
        <fullName evidence="2">Uncharacterized protein</fullName>
    </submittedName>
</protein>
<feature type="region of interest" description="Disordered" evidence="1">
    <location>
        <begin position="575"/>
        <end position="601"/>
    </location>
</feature>
<evidence type="ECO:0000313" key="3">
    <source>
        <dbReference type="Proteomes" id="UP000186817"/>
    </source>
</evidence>
<evidence type="ECO:0000256" key="1">
    <source>
        <dbReference type="SAM" id="MobiDB-lite"/>
    </source>
</evidence>
<name>A0A1Q9ESQ6_SYMMI</name>
<feature type="region of interest" description="Disordered" evidence="1">
    <location>
        <begin position="668"/>
        <end position="693"/>
    </location>
</feature>
<gene>
    <name evidence="2" type="ORF">AK812_SmicGene5866</name>
</gene>
<keyword evidence="3" id="KW-1185">Reference proteome</keyword>
<comment type="caution">
    <text evidence="2">The sequence shown here is derived from an EMBL/GenBank/DDBJ whole genome shotgun (WGS) entry which is preliminary data.</text>
</comment>
<sequence length="1075" mass="119349">MPGEPPEILLVQHPNGALAQACLPDYIATPPPETPPELAASAALRDAWRQSEEASEELGDWDRCRSTCKLEFLVSVGILLTTPLLKGPEAMSTPSDWVNPAMQAFQEQRQMTQTSAYRAAQEIYWQERASVKRSAPSPAISSLATPQEPLPNEATGPTLVQPWSLQDHTAAQVVAATYGVQPQDEPAMQRWLEGPVRTNKDVLTLVRSYHEKVIRPETYHLVLQLETALAKVGDDLFKTKQEFEWMAAENRASQKHSCALQIITSGWPQGMAPPNRLFQLTWMLQQVPKVRTFLETRGFITDHTASEGNRWLNALSVEPVTVPNGKEWYSGMTLLTFKAFELRSAFLEKYGGSSGTPLYSDPTTPITGKHIRVSPSSPQWQRKLEAPIRVLLQVLNKHADHTGKSLVILWKTLTLMEPSTSRDFNGDVVAWARLFYAEVDGSFRGRLEITPPMKDAMASPSTLVRPEGESDPDLWTECWNDTMWGAQYDLDRAESEAYKAARDQTALTGKGIQKGKGRKHWSQTMVHNDYFMPYPFVLDVVTCDHIAFCWDEYCQKVGKPDECVGDLGCSTYQGKPAVPPPSGDAEMTGPDDQTTPPTSFGGKGARAKLFGETCVGYSFLCFAHTALISHTARGTPGAEQADEECTPPDKVMERHRIDVLMLTETKSRDFEEDGGGAQSAQEKMESWSGPMQAAAAQETFKLQTRHPKKPWITDATLTALQEARAAEAEATPHAKSLRNKAKRLARKDRIKWIHDRLVQDPGGITKDVWRMAKQQKRGFVGKRSHLVVDGKPIPWSRSHEAFRDHLQNKQWAPRLTTPQLRDAARDMGQNIFEQAPEEPLFTIAELQTALTKLKKNKAPGPDGITNELYGLLDTEGELNLLQLYNDILTTPQIPEEWYLATVVSIFKGKGSDTDVGDLLFQSGEKNVVAARRVLFCILLASFFVEVALAARRAPQPQFTFMGVAIDAAAPPRNALVADILFGALYYCAGLQAIAPPRLQCPGSARDGLTLDVYRRHEQLQRFHGGPNVLGGEASLMFLRAAAYSQATTCLIDAQRALAATRALAEQFPFIREPPT</sequence>
<reference evidence="2 3" key="1">
    <citation type="submission" date="2016-02" db="EMBL/GenBank/DDBJ databases">
        <title>Genome analysis of coral dinoflagellate symbionts highlights evolutionary adaptations to a symbiotic lifestyle.</title>
        <authorList>
            <person name="Aranda M."/>
            <person name="Li Y."/>
            <person name="Liew Y.J."/>
            <person name="Baumgarten S."/>
            <person name="Simakov O."/>
            <person name="Wilson M."/>
            <person name="Piel J."/>
            <person name="Ashoor H."/>
            <person name="Bougouffa S."/>
            <person name="Bajic V.B."/>
            <person name="Ryu T."/>
            <person name="Ravasi T."/>
            <person name="Bayer T."/>
            <person name="Micklem G."/>
            <person name="Kim H."/>
            <person name="Bhak J."/>
            <person name="Lajeunesse T.C."/>
            <person name="Voolstra C.R."/>
        </authorList>
    </citation>
    <scope>NUCLEOTIDE SEQUENCE [LARGE SCALE GENOMIC DNA]</scope>
    <source>
        <strain evidence="2 3">CCMP2467</strain>
    </source>
</reference>
<dbReference type="PANTHER" id="PTHR19446">
    <property type="entry name" value="REVERSE TRANSCRIPTASES"/>
    <property type="match status" value="1"/>
</dbReference>
<organism evidence="2 3">
    <name type="scientific">Symbiodinium microadriaticum</name>
    <name type="common">Dinoflagellate</name>
    <name type="synonym">Zooxanthella microadriatica</name>
    <dbReference type="NCBI Taxonomy" id="2951"/>
    <lineage>
        <taxon>Eukaryota</taxon>
        <taxon>Sar</taxon>
        <taxon>Alveolata</taxon>
        <taxon>Dinophyceae</taxon>
        <taxon>Suessiales</taxon>
        <taxon>Symbiodiniaceae</taxon>
        <taxon>Symbiodinium</taxon>
    </lineage>
</organism>